<keyword evidence="2" id="KW-1185">Reference proteome</keyword>
<comment type="caution">
    <text evidence="1">The sequence shown here is derived from an EMBL/GenBank/DDBJ whole genome shotgun (WGS) entry which is preliminary data.</text>
</comment>
<name>A0A7J5XHB5_DISMA</name>
<dbReference type="Proteomes" id="UP000518266">
    <property type="component" value="Unassembled WGS sequence"/>
</dbReference>
<evidence type="ECO:0000313" key="2">
    <source>
        <dbReference type="Proteomes" id="UP000518266"/>
    </source>
</evidence>
<evidence type="ECO:0000313" key="1">
    <source>
        <dbReference type="EMBL" id="KAF3836486.1"/>
    </source>
</evidence>
<reference evidence="1 2" key="1">
    <citation type="submission" date="2020-03" db="EMBL/GenBank/DDBJ databases">
        <title>Dissostichus mawsoni Genome sequencing and assembly.</title>
        <authorList>
            <person name="Park H."/>
        </authorList>
    </citation>
    <scope>NUCLEOTIDE SEQUENCE [LARGE SCALE GENOMIC DNA]</scope>
    <source>
        <strain evidence="1">DM0001</strain>
        <tissue evidence="1">Muscle</tissue>
    </source>
</reference>
<accession>A0A7J5XHB5</accession>
<sequence length="106" mass="11763">MASEGALAKRSTLAASRVHWSNMDLPEFTPDRTRTITPLKRSPSSDDDLALGLEASLYGSRGSRTVQEFLWWSRSSPSLSRWNSINSTISAHSGPLSVMDILNLWK</sequence>
<protein>
    <submittedName>
        <fullName evidence="1">Uncharacterized protein</fullName>
    </submittedName>
</protein>
<dbReference type="EMBL" id="JAAKFY010000024">
    <property type="protein sequence ID" value="KAF3836486.1"/>
    <property type="molecule type" value="Genomic_DNA"/>
</dbReference>
<proteinExistence type="predicted"/>
<organism evidence="1 2">
    <name type="scientific">Dissostichus mawsoni</name>
    <name type="common">Antarctic cod</name>
    <dbReference type="NCBI Taxonomy" id="36200"/>
    <lineage>
        <taxon>Eukaryota</taxon>
        <taxon>Metazoa</taxon>
        <taxon>Chordata</taxon>
        <taxon>Craniata</taxon>
        <taxon>Vertebrata</taxon>
        <taxon>Euteleostomi</taxon>
        <taxon>Actinopterygii</taxon>
        <taxon>Neopterygii</taxon>
        <taxon>Teleostei</taxon>
        <taxon>Neoteleostei</taxon>
        <taxon>Acanthomorphata</taxon>
        <taxon>Eupercaria</taxon>
        <taxon>Perciformes</taxon>
        <taxon>Notothenioidei</taxon>
        <taxon>Nototheniidae</taxon>
        <taxon>Dissostichus</taxon>
    </lineage>
</organism>
<dbReference type="AlphaFoldDB" id="A0A7J5XHB5"/>
<gene>
    <name evidence="1" type="ORF">F7725_029044</name>
</gene>